<dbReference type="Proteomes" id="UP000265618">
    <property type="component" value="Unassembled WGS sequence"/>
</dbReference>
<proteinExistence type="predicted"/>
<name>A0A391NWS9_9EUKA</name>
<sequence length="94" mass="10317">MAAVEDLESQSRRLLEVSCQTAKNTVEINSTLHSIRSDHAATALMQHTEIDALTKAVQGLADSLDQLEASIDQIPTKDEVNSLLRQFGLNARIE</sequence>
<gene>
    <name evidence="1" type="ORF">KIPB_006615</name>
</gene>
<dbReference type="EMBL" id="BDIP01001723">
    <property type="protein sequence ID" value="GCA62919.1"/>
    <property type="molecule type" value="Genomic_DNA"/>
</dbReference>
<comment type="caution">
    <text evidence="1">The sequence shown here is derived from an EMBL/GenBank/DDBJ whole genome shotgun (WGS) entry which is preliminary data.</text>
</comment>
<protein>
    <submittedName>
        <fullName evidence="1">Uncharacterized protein</fullName>
    </submittedName>
</protein>
<reference evidence="1 2" key="1">
    <citation type="journal article" date="2018" name="PLoS ONE">
        <title>The draft genome of Kipferlia bialata reveals reductive genome evolution in fornicate parasites.</title>
        <authorList>
            <person name="Tanifuji G."/>
            <person name="Takabayashi S."/>
            <person name="Kume K."/>
            <person name="Takagi M."/>
            <person name="Nakayama T."/>
            <person name="Kamikawa R."/>
            <person name="Inagaki Y."/>
            <person name="Hashimoto T."/>
        </authorList>
    </citation>
    <scope>NUCLEOTIDE SEQUENCE [LARGE SCALE GENOMIC DNA]</scope>
    <source>
        <strain evidence="1">NY0173</strain>
    </source>
</reference>
<dbReference type="AlphaFoldDB" id="A0A391NWS9"/>
<keyword evidence="2" id="KW-1185">Reference proteome</keyword>
<organism evidence="1 2">
    <name type="scientific">Kipferlia bialata</name>
    <dbReference type="NCBI Taxonomy" id="797122"/>
    <lineage>
        <taxon>Eukaryota</taxon>
        <taxon>Metamonada</taxon>
        <taxon>Carpediemonas-like organisms</taxon>
        <taxon>Kipferlia</taxon>
    </lineage>
</organism>
<evidence type="ECO:0000313" key="1">
    <source>
        <dbReference type="EMBL" id="GCA62919.1"/>
    </source>
</evidence>
<accession>A0A391NWS9</accession>
<evidence type="ECO:0000313" key="2">
    <source>
        <dbReference type="Proteomes" id="UP000265618"/>
    </source>
</evidence>